<keyword evidence="3" id="KW-1185">Reference proteome</keyword>
<reference evidence="2" key="1">
    <citation type="submission" date="2022-05" db="EMBL/GenBank/DDBJ databases">
        <title>Halomonas geminus sp. nov. and Halomonas llamarensis sp. nov. isolated from high-altitude salars of the Atacama Desert.</title>
        <authorList>
            <person name="Hintersatz C."/>
            <person name="Rojas L.A."/>
            <person name="Wei T.-S."/>
            <person name="Kutschke S."/>
            <person name="Lehmann F."/>
            <person name="Jain R."/>
            <person name="Pollmann K."/>
        </authorList>
    </citation>
    <scope>NUCLEOTIDE SEQUENCE</scope>
    <source>
        <strain evidence="2">ATCHA</strain>
    </source>
</reference>
<dbReference type="Proteomes" id="UP001165308">
    <property type="component" value="Unassembled WGS sequence"/>
</dbReference>
<feature type="transmembrane region" description="Helical" evidence="1">
    <location>
        <begin position="12"/>
        <end position="31"/>
    </location>
</feature>
<evidence type="ECO:0000313" key="3">
    <source>
        <dbReference type="Proteomes" id="UP001165308"/>
    </source>
</evidence>
<proteinExistence type="predicted"/>
<accession>A0ABT0SVC2</accession>
<dbReference type="EMBL" id="JAMJPJ010000086">
    <property type="protein sequence ID" value="MCL7931780.1"/>
    <property type="molecule type" value="Genomic_DNA"/>
</dbReference>
<sequence length="182" mass="20945">MDYFLDNILPIFSFVVSLLALGSVLLAWMRINQVNKWNKVKVTAEFVDTERAEKLLDEVDAKLTRLQLPLKGEVSSTEAEQIRADADACKALNRYLKYLEQLAAVINIGAIDEDLAYQFMVCEVIHAQERFALFIRQSNAINNDAEIMVELEKLANRWRQSKNAARTSYQELHEKLGLRQRL</sequence>
<protein>
    <submittedName>
        <fullName evidence="2">DUF4760 domain-containing protein</fullName>
    </submittedName>
</protein>
<dbReference type="Pfam" id="PF15956">
    <property type="entry name" value="DUF4760"/>
    <property type="match status" value="1"/>
</dbReference>
<dbReference type="RefSeq" id="WP_250084524.1">
    <property type="nucleotide sequence ID" value="NZ_JAMJPJ010000086.1"/>
</dbReference>
<evidence type="ECO:0000313" key="2">
    <source>
        <dbReference type="EMBL" id="MCL7931780.1"/>
    </source>
</evidence>
<keyword evidence="1" id="KW-0472">Membrane</keyword>
<organism evidence="2 3">
    <name type="scientific">Halomonas llamarensis</name>
    <dbReference type="NCBI Taxonomy" id="2945104"/>
    <lineage>
        <taxon>Bacteria</taxon>
        <taxon>Pseudomonadati</taxon>
        <taxon>Pseudomonadota</taxon>
        <taxon>Gammaproteobacteria</taxon>
        <taxon>Oceanospirillales</taxon>
        <taxon>Halomonadaceae</taxon>
        <taxon>Halomonas</taxon>
    </lineage>
</organism>
<gene>
    <name evidence="2" type="ORF">M8006_17685</name>
</gene>
<comment type="caution">
    <text evidence="2">The sequence shown here is derived from an EMBL/GenBank/DDBJ whole genome shotgun (WGS) entry which is preliminary data.</text>
</comment>
<keyword evidence="1" id="KW-1133">Transmembrane helix</keyword>
<dbReference type="InterPro" id="IPR031876">
    <property type="entry name" value="DUF4760"/>
</dbReference>
<name>A0ABT0SVC2_9GAMM</name>
<evidence type="ECO:0000256" key="1">
    <source>
        <dbReference type="SAM" id="Phobius"/>
    </source>
</evidence>
<keyword evidence="1" id="KW-0812">Transmembrane</keyword>